<feature type="region of interest" description="Disordered" evidence="1">
    <location>
        <begin position="26"/>
        <end position="47"/>
    </location>
</feature>
<dbReference type="HOGENOM" id="CLU_3168764_0_0_7"/>
<dbReference type="KEGG" id="hoh:Hoch_4625"/>
<dbReference type="AlphaFoldDB" id="D0LR88"/>
<reference evidence="2 3" key="1">
    <citation type="journal article" date="2010" name="Stand. Genomic Sci.">
        <title>Complete genome sequence of Haliangium ochraceum type strain (SMP-2).</title>
        <authorList>
            <consortium name="US DOE Joint Genome Institute (JGI-PGF)"/>
            <person name="Ivanova N."/>
            <person name="Daum C."/>
            <person name="Lang E."/>
            <person name="Abt B."/>
            <person name="Kopitz M."/>
            <person name="Saunders E."/>
            <person name="Lapidus A."/>
            <person name="Lucas S."/>
            <person name="Glavina Del Rio T."/>
            <person name="Nolan M."/>
            <person name="Tice H."/>
            <person name="Copeland A."/>
            <person name="Cheng J.F."/>
            <person name="Chen F."/>
            <person name="Bruce D."/>
            <person name="Goodwin L."/>
            <person name="Pitluck S."/>
            <person name="Mavromatis K."/>
            <person name="Pati A."/>
            <person name="Mikhailova N."/>
            <person name="Chen A."/>
            <person name="Palaniappan K."/>
            <person name="Land M."/>
            <person name="Hauser L."/>
            <person name="Chang Y.J."/>
            <person name="Jeffries C.D."/>
            <person name="Detter J.C."/>
            <person name="Brettin T."/>
            <person name="Rohde M."/>
            <person name="Goker M."/>
            <person name="Bristow J."/>
            <person name="Markowitz V."/>
            <person name="Eisen J.A."/>
            <person name="Hugenholtz P."/>
            <person name="Kyrpides N.C."/>
            <person name="Klenk H.P."/>
        </authorList>
    </citation>
    <scope>NUCLEOTIDE SEQUENCE [LARGE SCALE GENOMIC DNA]</scope>
    <source>
        <strain evidence="3">DSM 14365 / CIP 107738 / JCM 11303 / AJ 13395 / SMP-2</strain>
    </source>
</reference>
<feature type="compositionally biased region" description="Polar residues" evidence="1">
    <location>
        <begin position="31"/>
        <end position="47"/>
    </location>
</feature>
<keyword evidence="3" id="KW-1185">Reference proteome</keyword>
<evidence type="ECO:0000313" key="2">
    <source>
        <dbReference type="EMBL" id="ACY17116.1"/>
    </source>
</evidence>
<protein>
    <submittedName>
        <fullName evidence="2">Uncharacterized protein</fullName>
    </submittedName>
</protein>
<proteinExistence type="predicted"/>
<evidence type="ECO:0000256" key="1">
    <source>
        <dbReference type="SAM" id="MobiDB-lite"/>
    </source>
</evidence>
<evidence type="ECO:0000313" key="3">
    <source>
        <dbReference type="Proteomes" id="UP000001880"/>
    </source>
</evidence>
<sequence>MRTAHLDLETLGIAQRDPAWTHAPEDLSEALRSSASTRVPATGGTRS</sequence>
<dbReference type="EMBL" id="CP001804">
    <property type="protein sequence ID" value="ACY17116.1"/>
    <property type="molecule type" value="Genomic_DNA"/>
</dbReference>
<accession>D0LR88</accession>
<name>D0LR88_HALO1</name>
<gene>
    <name evidence="2" type="ordered locus">Hoch_4625</name>
</gene>
<dbReference type="RefSeq" id="WP_012829714.1">
    <property type="nucleotide sequence ID" value="NC_013440.1"/>
</dbReference>
<organism evidence="2 3">
    <name type="scientific">Haliangium ochraceum (strain DSM 14365 / JCM 11303 / SMP-2)</name>
    <dbReference type="NCBI Taxonomy" id="502025"/>
    <lineage>
        <taxon>Bacteria</taxon>
        <taxon>Pseudomonadati</taxon>
        <taxon>Myxococcota</taxon>
        <taxon>Polyangia</taxon>
        <taxon>Haliangiales</taxon>
        <taxon>Kofleriaceae</taxon>
        <taxon>Haliangium</taxon>
    </lineage>
</organism>
<dbReference type="Proteomes" id="UP000001880">
    <property type="component" value="Chromosome"/>
</dbReference>